<evidence type="ECO:0000313" key="2">
    <source>
        <dbReference type="EMBL" id="KAH7291419.1"/>
    </source>
</evidence>
<evidence type="ECO:0000313" key="3">
    <source>
        <dbReference type="Proteomes" id="UP000825935"/>
    </source>
</evidence>
<dbReference type="EMBL" id="CM035434">
    <property type="protein sequence ID" value="KAH7291419.1"/>
    <property type="molecule type" value="Genomic_DNA"/>
</dbReference>
<feature type="region of interest" description="Disordered" evidence="1">
    <location>
        <begin position="1"/>
        <end position="23"/>
    </location>
</feature>
<organism evidence="2 3">
    <name type="scientific">Ceratopteris richardii</name>
    <name type="common">Triangle waterfern</name>
    <dbReference type="NCBI Taxonomy" id="49495"/>
    <lineage>
        <taxon>Eukaryota</taxon>
        <taxon>Viridiplantae</taxon>
        <taxon>Streptophyta</taxon>
        <taxon>Embryophyta</taxon>
        <taxon>Tracheophyta</taxon>
        <taxon>Polypodiopsida</taxon>
        <taxon>Polypodiidae</taxon>
        <taxon>Polypodiales</taxon>
        <taxon>Pteridineae</taxon>
        <taxon>Pteridaceae</taxon>
        <taxon>Parkerioideae</taxon>
        <taxon>Ceratopteris</taxon>
    </lineage>
</organism>
<accession>A0A8T2R504</accession>
<proteinExistence type="predicted"/>
<protein>
    <submittedName>
        <fullName evidence="2">Uncharacterized protein</fullName>
    </submittedName>
</protein>
<keyword evidence="3" id="KW-1185">Reference proteome</keyword>
<feature type="compositionally biased region" description="Polar residues" evidence="1">
    <location>
        <begin position="82"/>
        <end position="93"/>
    </location>
</feature>
<name>A0A8T2R504_CERRI</name>
<dbReference type="AlphaFoldDB" id="A0A8T2R504"/>
<gene>
    <name evidence="2" type="ORF">KP509_29G016100</name>
</gene>
<reference evidence="2" key="1">
    <citation type="submission" date="2021-08" db="EMBL/GenBank/DDBJ databases">
        <title>WGS assembly of Ceratopteris richardii.</title>
        <authorList>
            <person name="Marchant D.B."/>
            <person name="Chen G."/>
            <person name="Jenkins J."/>
            <person name="Shu S."/>
            <person name="Leebens-Mack J."/>
            <person name="Grimwood J."/>
            <person name="Schmutz J."/>
            <person name="Soltis P."/>
            <person name="Soltis D."/>
            <person name="Chen Z.-H."/>
        </authorList>
    </citation>
    <scope>NUCLEOTIDE SEQUENCE</scope>
    <source>
        <strain evidence="2">Whitten #5841</strain>
        <tissue evidence="2">Leaf</tissue>
    </source>
</reference>
<evidence type="ECO:0000256" key="1">
    <source>
        <dbReference type="SAM" id="MobiDB-lite"/>
    </source>
</evidence>
<sequence length="119" mass="12973">MYVSQHHSYATQQNNSRASFPEASLSSFSITKLRKKSEFRARSLPVSSLATDGACNEANVCQAVSDAYQSISIESLEDDSSPRTGTSTSSQPPAQLHVSILQCFVQAIYMFQPAGEVTY</sequence>
<dbReference type="Proteomes" id="UP000825935">
    <property type="component" value="Chromosome 29"/>
</dbReference>
<feature type="region of interest" description="Disordered" evidence="1">
    <location>
        <begin position="74"/>
        <end position="94"/>
    </location>
</feature>
<comment type="caution">
    <text evidence="2">The sequence shown here is derived from an EMBL/GenBank/DDBJ whole genome shotgun (WGS) entry which is preliminary data.</text>
</comment>